<gene>
    <name evidence="2" type="ORF">DWV00_32630</name>
</gene>
<proteinExistence type="predicted"/>
<accession>A0A3D8JNQ9</accession>
<feature type="region of interest" description="Disordered" evidence="1">
    <location>
        <begin position="52"/>
        <end position="72"/>
    </location>
</feature>
<name>A0A3D8JNQ9_9BURK</name>
<dbReference type="AlphaFoldDB" id="A0A3D8JNQ9"/>
<feature type="region of interest" description="Disordered" evidence="1">
    <location>
        <begin position="1"/>
        <end position="31"/>
    </location>
</feature>
<dbReference type="EMBL" id="QRGA01000029">
    <property type="protein sequence ID" value="RDU94657.1"/>
    <property type="molecule type" value="Genomic_DNA"/>
</dbReference>
<evidence type="ECO:0000256" key="1">
    <source>
        <dbReference type="SAM" id="MobiDB-lite"/>
    </source>
</evidence>
<feature type="compositionally biased region" description="Basic and acidic residues" evidence="1">
    <location>
        <begin position="1"/>
        <end position="14"/>
    </location>
</feature>
<protein>
    <submittedName>
        <fullName evidence="2">Uncharacterized protein</fullName>
    </submittedName>
</protein>
<organism evidence="2 3">
    <name type="scientific">Trinickia dinghuensis</name>
    <dbReference type="NCBI Taxonomy" id="2291023"/>
    <lineage>
        <taxon>Bacteria</taxon>
        <taxon>Pseudomonadati</taxon>
        <taxon>Pseudomonadota</taxon>
        <taxon>Betaproteobacteria</taxon>
        <taxon>Burkholderiales</taxon>
        <taxon>Burkholderiaceae</taxon>
        <taxon>Trinickia</taxon>
    </lineage>
</organism>
<keyword evidence="3" id="KW-1185">Reference proteome</keyword>
<dbReference type="Proteomes" id="UP000256838">
    <property type="component" value="Unassembled WGS sequence"/>
</dbReference>
<comment type="caution">
    <text evidence="2">The sequence shown here is derived from an EMBL/GenBank/DDBJ whole genome shotgun (WGS) entry which is preliminary data.</text>
</comment>
<evidence type="ECO:0000313" key="2">
    <source>
        <dbReference type="EMBL" id="RDU94657.1"/>
    </source>
</evidence>
<evidence type="ECO:0000313" key="3">
    <source>
        <dbReference type="Proteomes" id="UP000256838"/>
    </source>
</evidence>
<reference evidence="2 3" key="1">
    <citation type="submission" date="2018-08" db="EMBL/GenBank/DDBJ databases">
        <title>Paraburkholderia sp. DHOM06 isolated from forest soil.</title>
        <authorList>
            <person name="Gao Z.-H."/>
            <person name="Qiu L.-H."/>
        </authorList>
    </citation>
    <scope>NUCLEOTIDE SEQUENCE [LARGE SCALE GENOMIC DNA]</scope>
    <source>
        <strain evidence="2 3">DHOM06</strain>
    </source>
</reference>
<sequence>MHAERTRCDDHGEVPGEDIDAQPSPHRRQRLQKLAQRAGQAVVRAIRHEPHAAVDIPADDEDRALGSQQRLA</sequence>